<sequence>MGGRFRLVANEVDVVEAPAPLPNLPVRPRRLEAASGPAHLHRGLADSRSADHTVLSGPLGAEELDDLAEMLGVELLVIDAGTAIRRFTKELRWNQAYHRLAQGM</sequence>
<organism evidence="5 6">
    <name type="scientific">Streptomyces erythrochromogenes</name>
    <dbReference type="NCBI Taxonomy" id="285574"/>
    <lineage>
        <taxon>Bacteria</taxon>
        <taxon>Bacillati</taxon>
        <taxon>Actinomycetota</taxon>
        <taxon>Actinomycetes</taxon>
        <taxon>Kitasatosporales</taxon>
        <taxon>Streptomycetaceae</taxon>
        <taxon>Streptomyces</taxon>
    </lineage>
</organism>
<evidence type="ECO:0000256" key="3">
    <source>
        <dbReference type="ARBA" id="ARBA00023277"/>
    </source>
</evidence>
<keyword evidence="6" id="KW-1185">Reference proteome</keyword>
<dbReference type="RefSeq" id="WP_266494649.1">
    <property type="nucleotide sequence ID" value="NZ_CP108036.1"/>
</dbReference>
<dbReference type="Proteomes" id="UP001432312">
    <property type="component" value="Chromosome"/>
</dbReference>
<dbReference type="PANTHER" id="PTHR38464">
    <property type="entry name" value="L-ARABINOSE ISOMERASE"/>
    <property type="match status" value="1"/>
</dbReference>
<keyword evidence="3" id="KW-0119">Carbohydrate metabolism</keyword>
<dbReference type="InterPro" id="IPR024664">
    <property type="entry name" value="Ara_Isoase_C"/>
</dbReference>
<evidence type="ECO:0000313" key="5">
    <source>
        <dbReference type="EMBL" id="WUN77992.1"/>
    </source>
</evidence>
<evidence type="ECO:0000259" key="4">
    <source>
        <dbReference type="Pfam" id="PF11762"/>
    </source>
</evidence>
<feature type="domain" description="L-arabinose isomerase C-terminal" evidence="4">
    <location>
        <begin position="1"/>
        <end position="74"/>
    </location>
</feature>
<evidence type="ECO:0000256" key="1">
    <source>
        <dbReference type="ARBA" id="ARBA00022935"/>
    </source>
</evidence>
<keyword evidence="1" id="KW-0054">Arabinose catabolism</keyword>
<dbReference type="SUPFAM" id="SSF50443">
    <property type="entry name" value="FucI/AraA C-terminal domain-like"/>
    <property type="match status" value="1"/>
</dbReference>
<gene>
    <name evidence="5" type="ORF">OHA91_05455</name>
</gene>
<dbReference type="InterPro" id="IPR004216">
    <property type="entry name" value="Fuc/Ara_isomerase_C"/>
</dbReference>
<accession>A0ABZ1Q6C4</accession>
<keyword evidence="2" id="KW-0413">Isomerase</keyword>
<protein>
    <recommendedName>
        <fullName evidence="4">L-arabinose isomerase C-terminal domain-containing protein</fullName>
    </recommendedName>
</protein>
<dbReference type="Pfam" id="PF11762">
    <property type="entry name" value="Arabinose_Iso_C"/>
    <property type="match status" value="1"/>
</dbReference>
<name>A0ABZ1Q6C4_9ACTN</name>
<dbReference type="PANTHER" id="PTHR38464:SF1">
    <property type="entry name" value="L-ARABINOSE ISOMERASE"/>
    <property type="match status" value="1"/>
</dbReference>
<dbReference type="EMBL" id="CP108036">
    <property type="protein sequence ID" value="WUN77992.1"/>
    <property type="molecule type" value="Genomic_DNA"/>
</dbReference>
<proteinExistence type="predicted"/>
<dbReference type="InterPro" id="IPR003762">
    <property type="entry name" value="Lara_isomerase"/>
</dbReference>
<dbReference type="GeneID" id="95495460"/>
<evidence type="ECO:0000313" key="6">
    <source>
        <dbReference type="Proteomes" id="UP001432312"/>
    </source>
</evidence>
<reference evidence="5" key="1">
    <citation type="submission" date="2022-10" db="EMBL/GenBank/DDBJ databases">
        <title>The complete genomes of actinobacterial strains from the NBC collection.</title>
        <authorList>
            <person name="Joergensen T.S."/>
            <person name="Alvarez Arevalo M."/>
            <person name="Sterndorff E.B."/>
            <person name="Faurdal D."/>
            <person name="Vuksanovic O."/>
            <person name="Mourched A.-S."/>
            <person name="Charusanti P."/>
            <person name="Shaw S."/>
            <person name="Blin K."/>
            <person name="Weber T."/>
        </authorList>
    </citation>
    <scope>NUCLEOTIDE SEQUENCE</scope>
    <source>
        <strain evidence="5">NBC_00303</strain>
    </source>
</reference>
<evidence type="ECO:0000256" key="2">
    <source>
        <dbReference type="ARBA" id="ARBA00023235"/>
    </source>
</evidence>